<dbReference type="InterPro" id="IPR036527">
    <property type="entry name" value="SCP2_sterol-bd_dom_sf"/>
</dbReference>
<evidence type="ECO:0008006" key="3">
    <source>
        <dbReference type="Google" id="ProtNLM"/>
    </source>
</evidence>
<reference evidence="1 2" key="1">
    <citation type="submission" date="2023-08" db="EMBL/GenBank/DDBJ databases">
        <authorList>
            <person name="Girao M."/>
            <person name="Carvalho M.F."/>
        </authorList>
    </citation>
    <scope>NUCLEOTIDE SEQUENCE [LARGE SCALE GENOMIC DNA]</scope>
    <source>
        <strain evidence="1 2">CC-R104</strain>
    </source>
</reference>
<evidence type="ECO:0000313" key="1">
    <source>
        <dbReference type="EMBL" id="MEE2030580.1"/>
    </source>
</evidence>
<dbReference type="EMBL" id="JAUZMZ010000001">
    <property type="protein sequence ID" value="MEE2030580.1"/>
    <property type="molecule type" value="Genomic_DNA"/>
</dbReference>
<comment type="caution">
    <text evidence="1">The sequence shown here is derived from an EMBL/GenBank/DDBJ whole genome shotgun (WGS) entry which is preliminary data.</text>
</comment>
<name>A0ABU7JL92_9NOCA</name>
<dbReference type="Proteomes" id="UP001331936">
    <property type="component" value="Unassembled WGS sequence"/>
</dbReference>
<dbReference type="SUPFAM" id="SSF55718">
    <property type="entry name" value="SCP-like"/>
    <property type="match status" value="1"/>
</dbReference>
<dbReference type="Gene3D" id="3.30.1050.10">
    <property type="entry name" value="SCP2 sterol-binding domain"/>
    <property type="match status" value="1"/>
</dbReference>
<organism evidence="1 2">
    <name type="scientific">Rhodococcus chondri</name>
    <dbReference type="NCBI Taxonomy" id="3065941"/>
    <lineage>
        <taxon>Bacteria</taxon>
        <taxon>Bacillati</taxon>
        <taxon>Actinomycetota</taxon>
        <taxon>Actinomycetes</taxon>
        <taxon>Mycobacteriales</taxon>
        <taxon>Nocardiaceae</taxon>
        <taxon>Rhodococcus</taxon>
    </lineage>
</organism>
<protein>
    <recommendedName>
        <fullName evidence="3">Thioesterase</fullName>
    </recommendedName>
</protein>
<accession>A0ABU7JL92</accession>
<evidence type="ECO:0000313" key="2">
    <source>
        <dbReference type="Proteomes" id="UP001331936"/>
    </source>
</evidence>
<proteinExistence type="predicted"/>
<sequence length="248" mass="27006">MSVNTTPSLVTVGDRTASEPRILADLLAGSGVALAAGCTVAGAVAAEILTPALPRARRTEYRWHAERAVGPDDTFTVESVVTRVAGNRIERYVRLLDDAGSVRESGTETWLLDSPEDAAPTPELDFCTAEWGAALRDSLESDRDFTSSLSTWDGTIGLRCGDRELHLRIYKGRIVDVTRRTPHGATFTFVAPAHTWVDLVLSDGNDFMRRAISGEFSSTGDGYEYLRLTKPLNTIITHARALARKARS</sequence>
<gene>
    <name evidence="1" type="ORF">Q8814_00365</name>
</gene>
<dbReference type="CDD" id="cd03440">
    <property type="entry name" value="hot_dog"/>
    <property type="match status" value="1"/>
</dbReference>
<keyword evidence="2" id="KW-1185">Reference proteome</keyword>
<dbReference type="RefSeq" id="WP_330150003.1">
    <property type="nucleotide sequence ID" value="NZ_JAUZMZ010000001.1"/>
</dbReference>